<gene>
    <name evidence="1" type="ORF">CCE01nite_30200</name>
</gene>
<dbReference type="EMBL" id="BJLR01000028">
    <property type="protein sequence ID" value="GEA89071.1"/>
    <property type="molecule type" value="Genomic_DNA"/>
</dbReference>
<dbReference type="Proteomes" id="UP000317046">
    <property type="component" value="Unassembled WGS sequence"/>
</dbReference>
<evidence type="ECO:0000313" key="2">
    <source>
        <dbReference type="Proteomes" id="UP000317046"/>
    </source>
</evidence>
<keyword evidence="2" id="KW-1185">Reference proteome</keyword>
<comment type="caution">
    <text evidence="1">The sequence shown here is derived from an EMBL/GenBank/DDBJ whole genome shotgun (WGS) entry which is preliminary data.</text>
</comment>
<evidence type="ECO:0000313" key="1">
    <source>
        <dbReference type="EMBL" id="GEA89071.1"/>
    </source>
</evidence>
<proteinExistence type="predicted"/>
<name>A0A4Y3KX69_9CELL</name>
<protein>
    <submittedName>
        <fullName evidence="1">Uncharacterized protein</fullName>
    </submittedName>
</protein>
<sequence>MATATRSAGAMCWISNPSPCFWAINLTSAVRWRAGANPGGSLTLIRSMELVLAMPTLRLSARDHAQNIRSPRPRVCGGGSSARGQAIGTSTSTVFVAAPLTFAEPS</sequence>
<organism evidence="1 2">
    <name type="scientific">Cellulomonas cellasea</name>
    <dbReference type="NCBI Taxonomy" id="43670"/>
    <lineage>
        <taxon>Bacteria</taxon>
        <taxon>Bacillati</taxon>
        <taxon>Actinomycetota</taxon>
        <taxon>Actinomycetes</taxon>
        <taxon>Micrococcales</taxon>
        <taxon>Cellulomonadaceae</taxon>
        <taxon>Cellulomonas</taxon>
    </lineage>
</organism>
<reference evidence="1" key="1">
    <citation type="submission" date="2019-06" db="EMBL/GenBank/DDBJ databases">
        <title>Whole genome shotgun sequence of Cellulomonas cellasea NBRC 3753.</title>
        <authorList>
            <person name="Hosoyama A."/>
            <person name="Uohara A."/>
            <person name="Ohji S."/>
            <person name="Ichikawa N."/>
        </authorList>
    </citation>
    <scope>NUCLEOTIDE SEQUENCE [LARGE SCALE GENOMIC DNA]</scope>
    <source>
        <strain evidence="1">NBRC 3753</strain>
    </source>
</reference>
<dbReference type="AlphaFoldDB" id="A0A4Y3KX69"/>
<accession>A0A4Y3KX69</accession>